<dbReference type="OrthoDB" id="109844at2"/>
<dbReference type="PROSITE" id="PS50853">
    <property type="entry name" value="FN3"/>
    <property type="match status" value="1"/>
</dbReference>
<reference evidence="3" key="1">
    <citation type="submission" date="2015-03" db="EMBL/GenBank/DDBJ databases">
        <title>Draft genome sequence of Mizugakiibacter sediminis skMP5.</title>
        <authorList>
            <person name="Watanabe T."/>
            <person name="Kojima H."/>
            <person name="Fukui M."/>
        </authorList>
    </citation>
    <scope>NUCLEOTIDE SEQUENCE</scope>
    <source>
        <strain evidence="3">SkMP5</strain>
    </source>
</reference>
<dbReference type="EMBL" id="DF970238">
    <property type="protein sequence ID" value="GAP66835.1"/>
    <property type="molecule type" value="Genomic_DNA"/>
</dbReference>
<dbReference type="SUPFAM" id="SSF49265">
    <property type="entry name" value="Fibronectin type III"/>
    <property type="match status" value="1"/>
</dbReference>
<dbReference type="Proteomes" id="UP000253740">
    <property type="component" value="Unassembled WGS sequence"/>
</dbReference>
<reference evidence="4" key="2">
    <citation type="submission" date="2015-08" db="EMBL/GenBank/DDBJ databases">
        <title>Complete DNA Sequence of Pseudomonas syringae pv. actinidiae, the Causal Agent of Kiwifruit Canker Disease.</title>
        <authorList>
            <person name="Rikkerink E.H.A."/>
            <person name="Fineran P.C."/>
        </authorList>
    </citation>
    <scope>NUCLEOTIDE SEQUENCE</scope>
    <source>
        <strain evidence="4">SkMP5</strain>
    </source>
</reference>
<proteinExistence type="predicted"/>
<dbReference type="STRING" id="1475481.GCA_000953855_02199"/>
<accession>A0A0K8QPL5</accession>
<evidence type="ECO:0000256" key="1">
    <source>
        <dbReference type="SAM" id="MobiDB-lite"/>
    </source>
</evidence>
<dbReference type="CDD" id="cd00063">
    <property type="entry name" value="FN3"/>
    <property type="match status" value="1"/>
</dbReference>
<dbReference type="InterPro" id="IPR053171">
    <property type="entry name" value="Viral_Tip_Attach_Protein"/>
</dbReference>
<sequence>MTDSNTIRGAKGGAGGQHTPVESPDSLRSIAYFRILDLVSEGEIGGLVNGAQSVFLDETPLAQPNGTLNFPKAHIEERTGTQDQTYIPGFDSVENEISVGTELRSDAPWVQSITDVTLSAVRITIGVPALSKANTSNGDIGGYSIAYKIEVQTDGGSFVSVYNGNITGKTTTKYQRSHRIDLPAATTGWQIKITRLTANANSSSIADVTTIDSYTEIIDAKLRYPNSAVIGVMGDASQFSNIPRRAYDLWGRIIQVPSNYDVQTRTYTGVWDGTFKPSWTDNPAWIFYDLVLHARYGLGHLIDSTHVDKWELYRIGQYCDQMVDDGKGGTEPRFACNLFVQTQADAYKLLSDLSAAFRGMSYWAGGTIVATADMPSDPVYLYTNANVIDGKFTYSASPRKTRYTTALVSWNDPSNFYRTKVEYVEDRDGIARYGFQQTDATAVGCTSQGQAQRFGKWLLLTSRLETDTVTFSVGLDGVMAAPGQIIKIADAARAGKRQGGRISSATATVVTVDKAPQVAIGDTLTVVMPDGVSQTRTVSAVAGNDITVSLAFTQTPAAESAWVVESVSLAAQTYRVLSVTEDKSDKDISFTITALQHNESKFSAVDNGTLIQVPPISVLTPTVQAPPASVGIGEHSVIVQGAAQVTLTISWDAAAGAVSYDVEWRKDSGQWISAGNIAGLSVEVAGVYPGSYQARVRARNAAGDASIWTYSNAGSPTLVVGKTNAPPPPTLTATGGIMEIRLDWTFPASSNVDDTSYTEIWVSPTVVMADGGQLGKFAYPINTARITGLLPSETYYAWGRLVDKSGNVGAWSSVVSATTNTNDALFQPITDITNGLRSDVDKTLAEVFPEMAGSDTNYAGDTTSYVGVYTEKTARQEADGLFAQTIDVIGALTPDKKAFVLNQQTVKVDSTTALADYITSTQASVDNVNARIDTEQTARANGDSANAASITALQTTVNGNSASISELLSTTNGLSAKWGVTVDINNRVTGIQLNAGTSSTTLDIVADRFSIVNPSGTDGLTWDGAGGTQIARYGAYMKVTGSGFGTTADLIEWYGPAMAVGSCSRSNAVYYLASNGDAYFGGALLVGTIKNAVQTTDTSATASVTLGPFATNGGTKQITASYSFNNSTSVTGNQTATYNNKSFAATINVYRSVNGGAETLVQTLNAATTSSATYSAADDKTLIVCHMNTSATFNDTTAATSNLQFRIAIASRTAPFTVTGFGQSMALQSVEQ</sequence>
<keyword evidence="5" id="KW-1185">Reference proteome</keyword>
<dbReference type="InterPro" id="IPR013783">
    <property type="entry name" value="Ig-like_fold"/>
</dbReference>
<evidence type="ECO:0000313" key="3">
    <source>
        <dbReference type="EMBL" id="GAN43869.1"/>
    </source>
</evidence>
<evidence type="ECO:0000313" key="5">
    <source>
        <dbReference type="Proteomes" id="UP000253740"/>
    </source>
</evidence>
<dbReference type="InterPro" id="IPR055385">
    <property type="entry name" value="GpJ_HDII-ins2"/>
</dbReference>
<feature type="domain" description="Fibronectin type-III" evidence="2">
    <location>
        <begin position="725"/>
        <end position="824"/>
    </location>
</feature>
<name>A0A0K8QPL5_9GAMM</name>
<dbReference type="SMART" id="SM00060">
    <property type="entry name" value="FN3"/>
    <property type="match status" value="2"/>
</dbReference>
<dbReference type="AlphaFoldDB" id="A0A0K8QPL5"/>
<dbReference type="EMBL" id="DF952378">
    <property type="protein sequence ID" value="GAN43869.1"/>
    <property type="molecule type" value="Genomic_DNA"/>
</dbReference>
<evidence type="ECO:0000313" key="4">
    <source>
        <dbReference type="EMBL" id="GAP66835.1"/>
    </source>
</evidence>
<dbReference type="PANTHER" id="PTHR36251">
    <property type="entry name" value="FELS-1 PROPHAGE HOST SPECIFICITY PROTEIN-RELATED"/>
    <property type="match status" value="1"/>
</dbReference>
<organism evidence="4">
    <name type="scientific">Mizugakiibacter sediminis</name>
    <dbReference type="NCBI Taxonomy" id="1475481"/>
    <lineage>
        <taxon>Bacteria</taxon>
        <taxon>Pseudomonadati</taxon>
        <taxon>Pseudomonadota</taxon>
        <taxon>Gammaproteobacteria</taxon>
        <taxon>Lysobacterales</taxon>
        <taxon>Rhodanobacteraceae</taxon>
        <taxon>Mizugakiibacter</taxon>
    </lineage>
</organism>
<dbReference type="InterPro" id="IPR036116">
    <property type="entry name" value="FN3_sf"/>
</dbReference>
<dbReference type="Pfam" id="PF24801">
    <property type="entry name" value="FNIII-A_GpJ"/>
    <property type="match status" value="1"/>
</dbReference>
<protein>
    <submittedName>
        <fullName evidence="3">Host specificity protein J</fullName>
    </submittedName>
</protein>
<dbReference type="Pfam" id="PF13550">
    <property type="entry name" value="Phage-tail_3"/>
    <property type="match status" value="1"/>
</dbReference>
<dbReference type="Gene3D" id="2.60.40.10">
    <property type="entry name" value="Immunoglobulins"/>
    <property type="match status" value="2"/>
</dbReference>
<dbReference type="HOGENOM" id="CLU_000143_0_0_6"/>
<gene>
    <name evidence="3" type="ORF">MBSD_0382</name>
    <name evidence="4" type="ORF">MBSD_n2150</name>
</gene>
<feature type="region of interest" description="Disordered" evidence="1">
    <location>
        <begin position="1"/>
        <end position="23"/>
    </location>
</feature>
<evidence type="ECO:0000259" key="2">
    <source>
        <dbReference type="PROSITE" id="PS50853"/>
    </source>
</evidence>
<dbReference type="InterPro" id="IPR003961">
    <property type="entry name" value="FN3_dom"/>
</dbReference>
<dbReference type="InterPro" id="IPR032876">
    <property type="entry name" value="J_dom"/>
</dbReference>
<dbReference type="RefSeq" id="WP_062537419.1">
    <property type="nucleotide sequence ID" value="NZ_DF970238.1"/>
</dbReference>
<dbReference type="PANTHER" id="PTHR36251:SF2">
    <property type="entry name" value="GIFSY-2 PROPHAGE HOST SPECIFICITY PROTEIN J, PHAGE LAMBDA"/>
    <property type="match status" value="1"/>
</dbReference>